<protein>
    <submittedName>
        <fullName evidence="1">Uncharacterized protein</fullName>
    </submittedName>
</protein>
<reference evidence="1 2" key="1">
    <citation type="submission" date="2019-01" db="EMBL/GenBank/DDBJ databases">
        <title>Draft genome sequence of Dictyobacter sp. Uno17.</title>
        <authorList>
            <person name="Wang C.M."/>
            <person name="Zheng Y."/>
            <person name="Sakai Y."/>
            <person name="Abe K."/>
            <person name="Yokota A."/>
            <person name="Yabe S."/>
        </authorList>
    </citation>
    <scope>NUCLEOTIDE SEQUENCE [LARGE SCALE GENOMIC DNA]</scope>
    <source>
        <strain evidence="1 2">Uno17</strain>
    </source>
</reference>
<accession>A0A5A5THW1</accession>
<name>A0A5A5THW1_9CHLR</name>
<dbReference type="EMBL" id="BIXY01000086">
    <property type="protein sequence ID" value="GCF10892.1"/>
    <property type="molecule type" value="Genomic_DNA"/>
</dbReference>
<sequence>MLHEHASSEEIKETRFVAVDSIASIVSDLLAAGYSAYMVAGGFRTTMPDDELRAFLAQRGFVRDEPA</sequence>
<gene>
    <name evidence="1" type="ORF">KDI_44560</name>
</gene>
<dbReference type="Proteomes" id="UP000322530">
    <property type="component" value="Unassembled WGS sequence"/>
</dbReference>
<comment type="caution">
    <text evidence="1">The sequence shown here is derived from an EMBL/GenBank/DDBJ whole genome shotgun (WGS) entry which is preliminary data.</text>
</comment>
<keyword evidence="2" id="KW-1185">Reference proteome</keyword>
<proteinExistence type="predicted"/>
<evidence type="ECO:0000313" key="1">
    <source>
        <dbReference type="EMBL" id="GCF10892.1"/>
    </source>
</evidence>
<dbReference type="AlphaFoldDB" id="A0A5A5THW1"/>
<organism evidence="1 2">
    <name type="scientific">Dictyobacter arantiisoli</name>
    <dbReference type="NCBI Taxonomy" id="2014874"/>
    <lineage>
        <taxon>Bacteria</taxon>
        <taxon>Bacillati</taxon>
        <taxon>Chloroflexota</taxon>
        <taxon>Ktedonobacteria</taxon>
        <taxon>Ktedonobacterales</taxon>
        <taxon>Dictyobacteraceae</taxon>
        <taxon>Dictyobacter</taxon>
    </lineage>
</organism>
<dbReference type="RefSeq" id="WP_149403752.1">
    <property type="nucleotide sequence ID" value="NZ_BIXY01000086.1"/>
</dbReference>
<evidence type="ECO:0000313" key="2">
    <source>
        <dbReference type="Proteomes" id="UP000322530"/>
    </source>
</evidence>